<evidence type="ECO:0000256" key="3">
    <source>
        <dbReference type="ARBA" id="ARBA00022475"/>
    </source>
</evidence>
<protein>
    <recommendedName>
        <fullName evidence="9">ABC transmembrane type-1 domain-containing protein</fullName>
    </recommendedName>
</protein>
<comment type="subcellular location">
    <subcellularLocation>
        <location evidence="1">Cell membrane</location>
        <topology evidence="1">Multi-pass membrane protein</topology>
    </subcellularLocation>
</comment>
<proteinExistence type="predicted"/>
<keyword evidence="4 7" id="KW-0812">Transmembrane</keyword>
<feature type="transmembrane region" description="Helical" evidence="7">
    <location>
        <begin position="89"/>
        <end position="113"/>
    </location>
</feature>
<dbReference type="EMBL" id="UINC01145366">
    <property type="protein sequence ID" value="SVD35450.1"/>
    <property type="molecule type" value="Genomic_DNA"/>
</dbReference>
<evidence type="ECO:0000256" key="1">
    <source>
        <dbReference type="ARBA" id="ARBA00004651"/>
    </source>
</evidence>
<organism evidence="8">
    <name type="scientific">marine metagenome</name>
    <dbReference type="NCBI Taxonomy" id="408172"/>
    <lineage>
        <taxon>unclassified sequences</taxon>
        <taxon>metagenomes</taxon>
        <taxon>ecological metagenomes</taxon>
    </lineage>
</organism>
<keyword evidence="3" id="KW-1003">Cell membrane</keyword>
<evidence type="ECO:0000313" key="8">
    <source>
        <dbReference type="EMBL" id="SVD35450.1"/>
    </source>
</evidence>
<dbReference type="AlphaFoldDB" id="A0A382UMM7"/>
<keyword evidence="2" id="KW-0813">Transport</keyword>
<feature type="transmembrane region" description="Helical" evidence="7">
    <location>
        <begin position="125"/>
        <end position="143"/>
    </location>
</feature>
<accession>A0A382UMM7</accession>
<dbReference type="PANTHER" id="PTHR30183">
    <property type="entry name" value="MOLYBDENUM TRANSPORT SYSTEM PERMEASE PROTEIN MODB"/>
    <property type="match status" value="1"/>
</dbReference>
<feature type="non-terminal residue" evidence="8">
    <location>
        <position position="182"/>
    </location>
</feature>
<keyword evidence="5 7" id="KW-1133">Transmembrane helix</keyword>
<dbReference type="GO" id="GO:0005886">
    <property type="term" value="C:plasma membrane"/>
    <property type="evidence" value="ECO:0007669"/>
    <property type="project" value="UniProtKB-SubCell"/>
</dbReference>
<dbReference type="SUPFAM" id="SSF161098">
    <property type="entry name" value="MetI-like"/>
    <property type="match status" value="1"/>
</dbReference>
<sequence length="182" mass="19799">MGAKRETVVKALNYGGDDVLSTSVIAWFTQRRGWEGSGWRNMGGWSALAIGLALLVSVPIFVVFAYVFVPAGDVWRHLVDTVLGAYVVNTLWLVFGVGMGVFVIGVCTAWLVTMCRFPGRALLEWGLLLPLAVPAYAIAYTYGGLLEYSGPVQSALRGWFGWSRGDYWFPEIRSVGGAAAIL</sequence>
<dbReference type="InterPro" id="IPR035906">
    <property type="entry name" value="MetI-like_sf"/>
</dbReference>
<feature type="transmembrane region" description="Helical" evidence="7">
    <location>
        <begin position="47"/>
        <end position="69"/>
    </location>
</feature>
<evidence type="ECO:0000256" key="5">
    <source>
        <dbReference type="ARBA" id="ARBA00022989"/>
    </source>
</evidence>
<reference evidence="8" key="1">
    <citation type="submission" date="2018-05" db="EMBL/GenBank/DDBJ databases">
        <authorList>
            <person name="Lanie J.A."/>
            <person name="Ng W.-L."/>
            <person name="Kazmierczak K.M."/>
            <person name="Andrzejewski T.M."/>
            <person name="Davidsen T.M."/>
            <person name="Wayne K.J."/>
            <person name="Tettelin H."/>
            <person name="Glass J.I."/>
            <person name="Rusch D."/>
            <person name="Podicherti R."/>
            <person name="Tsui H.-C.T."/>
            <person name="Winkler M.E."/>
        </authorList>
    </citation>
    <scope>NUCLEOTIDE SEQUENCE</scope>
</reference>
<dbReference type="PANTHER" id="PTHR30183:SF2">
    <property type="entry name" value="IRON UTILIZATION PROTEIN"/>
    <property type="match status" value="1"/>
</dbReference>
<dbReference type="Gene3D" id="1.10.3720.10">
    <property type="entry name" value="MetI-like"/>
    <property type="match status" value="1"/>
</dbReference>
<evidence type="ECO:0000256" key="2">
    <source>
        <dbReference type="ARBA" id="ARBA00022448"/>
    </source>
</evidence>
<evidence type="ECO:0000256" key="7">
    <source>
        <dbReference type="SAM" id="Phobius"/>
    </source>
</evidence>
<evidence type="ECO:0000256" key="4">
    <source>
        <dbReference type="ARBA" id="ARBA00022692"/>
    </source>
</evidence>
<evidence type="ECO:0008006" key="9">
    <source>
        <dbReference type="Google" id="ProtNLM"/>
    </source>
</evidence>
<evidence type="ECO:0000256" key="6">
    <source>
        <dbReference type="ARBA" id="ARBA00023136"/>
    </source>
</evidence>
<keyword evidence="6 7" id="KW-0472">Membrane</keyword>
<name>A0A382UMM7_9ZZZZ</name>
<gene>
    <name evidence="8" type="ORF">METZ01_LOCUS388304</name>
</gene>